<dbReference type="Proteomes" id="UP000054683">
    <property type="component" value="Unassembled WGS sequence"/>
</dbReference>
<dbReference type="OrthoDB" id="8990343at2"/>
<evidence type="ECO:0000313" key="1">
    <source>
        <dbReference type="EMBL" id="SAL73250.1"/>
    </source>
</evidence>
<accession>A0A158JYC1</accession>
<dbReference type="AlphaFoldDB" id="A0A158JYC1"/>
<gene>
    <name evidence="1" type="ORF">AWB69_08965</name>
</gene>
<name>A0A158JYC1_9BURK</name>
<dbReference type="EMBL" id="FCOK02000131">
    <property type="protein sequence ID" value="SAL73250.1"/>
    <property type="molecule type" value="Genomic_DNA"/>
</dbReference>
<sequence length="51" mass="5721">MPLASKPAETTQAYLERWIEARMQEGPHVGFKRELLAAFAAGNDMACQIDR</sequence>
<protein>
    <submittedName>
        <fullName evidence="1">Uncharacterized protein</fullName>
    </submittedName>
</protein>
<dbReference type="RefSeq" id="WP_156529197.1">
    <property type="nucleotide sequence ID" value="NZ_FCOK02000131.1"/>
</dbReference>
<reference evidence="1 2" key="1">
    <citation type="submission" date="2016-01" db="EMBL/GenBank/DDBJ databases">
        <authorList>
            <person name="Oliw E.H."/>
        </authorList>
    </citation>
    <scope>NUCLEOTIDE SEQUENCE [LARGE SCALE GENOMIC DNA]</scope>
    <source>
        <strain evidence="1">LMG 27134</strain>
    </source>
</reference>
<evidence type="ECO:0000313" key="2">
    <source>
        <dbReference type="Proteomes" id="UP000054683"/>
    </source>
</evidence>
<proteinExistence type="predicted"/>
<organism evidence="1 2">
    <name type="scientific">Caballeronia udeis</name>
    <dbReference type="NCBI Taxonomy" id="1232866"/>
    <lineage>
        <taxon>Bacteria</taxon>
        <taxon>Pseudomonadati</taxon>
        <taxon>Pseudomonadota</taxon>
        <taxon>Betaproteobacteria</taxon>
        <taxon>Burkholderiales</taxon>
        <taxon>Burkholderiaceae</taxon>
        <taxon>Caballeronia</taxon>
    </lineage>
</organism>